<dbReference type="EMBL" id="MFDV01000020">
    <property type="protein sequence ID" value="OGE71323.1"/>
    <property type="molecule type" value="Genomic_DNA"/>
</dbReference>
<proteinExistence type="predicted"/>
<dbReference type="InterPro" id="IPR029044">
    <property type="entry name" value="Nucleotide-diphossugar_trans"/>
</dbReference>
<protein>
    <recommendedName>
        <fullName evidence="3">Glycosyltransferase 2-like domain-containing protein</fullName>
    </recommendedName>
</protein>
<evidence type="ECO:0000313" key="2">
    <source>
        <dbReference type="Proteomes" id="UP000177057"/>
    </source>
</evidence>
<dbReference type="Gene3D" id="3.90.550.10">
    <property type="entry name" value="Spore Coat Polysaccharide Biosynthesis Protein SpsA, Chain A"/>
    <property type="match status" value="1"/>
</dbReference>
<dbReference type="STRING" id="1797794.A3H40_03775"/>
<dbReference type="Proteomes" id="UP000177057">
    <property type="component" value="Unassembled WGS sequence"/>
</dbReference>
<accession>A0A1F5N166</accession>
<evidence type="ECO:0008006" key="3">
    <source>
        <dbReference type="Google" id="ProtNLM"/>
    </source>
</evidence>
<dbReference type="SUPFAM" id="SSF53448">
    <property type="entry name" value="Nucleotide-diphospho-sugar transferases"/>
    <property type="match status" value="1"/>
</dbReference>
<organism evidence="1 2">
    <name type="scientific">Candidatus Daviesbacteria bacterium RIFCSPLOWO2_02_FULL_38_15</name>
    <dbReference type="NCBI Taxonomy" id="1797794"/>
    <lineage>
        <taxon>Bacteria</taxon>
        <taxon>Candidatus Daviesiibacteriota</taxon>
    </lineage>
</organism>
<sequence length="302" mass="35199">MVRDSGPILDEFLRRLDKQKVDLPHELVVLYYGKGKDTLKRLQPYASKIIQITPGKFDLGICRDLVCKNASRKYIVTVSVDALPVNNSWLQELVTPLISGKADIVQGEIQCPKENDPNYPNFFYWEHDYGFFYTSEEKSFSKNYGDIGLSCVNMAFLKEVWKNCKFKDASYCEDKIFQKRVFASGYTSIFNRKALVIHAHSYPTIKAVFKRVSNEGFGWKQVGEKYSIFLLIKDLLRFDLHTLALKALLENKLKYRSEILFFFIRPVALYWGNHFTKSIYLSPVFQDDNTFAFRLLALYNFK</sequence>
<dbReference type="AlphaFoldDB" id="A0A1F5N166"/>
<comment type="caution">
    <text evidence="1">The sequence shown here is derived from an EMBL/GenBank/DDBJ whole genome shotgun (WGS) entry which is preliminary data.</text>
</comment>
<name>A0A1F5N166_9BACT</name>
<reference evidence="1 2" key="1">
    <citation type="journal article" date="2016" name="Nat. Commun.">
        <title>Thousands of microbial genomes shed light on interconnected biogeochemical processes in an aquifer system.</title>
        <authorList>
            <person name="Anantharaman K."/>
            <person name="Brown C.T."/>
            <person name="Hug L.A."/>
            <person name="Sharon I."/>
            <person name="Castelle C.J."/>
            <person name="Probst A.J."/>
            <person name="Thomas B.C."/>
            <person name="Singh A."/>
            <person name="Wilkins M.J."/>
            <person name="Karaoz U."/>
            <person name="Brodie E.L."/>
            <person name="Williams K.H."/>
            <person name="Hubbard S.S."/>
            <person name="Banfield J.F."/>
        </authorList>
    </citation>
    <scope>NUCLEOTIDE SEQUENCE [LARGE SCALE GENOMIC DNA]</scope>
</reference>
<gene>
    <name evidence="1" type="ORF">A3H40_03775</name>
</gene>
<evidence type="ECO:0000313" key="1">
    <source>
        <dbReference type="EMBL" id="OGE71323.1"/>
    </source>
</evidence>